<evidence type="ECO:0000313" key="4">
    <source>
        <dbReference type="Proteomes" id="UP000008291"/>
    </source>
</evidence>
<evidence type="ECO:0000259" key="2">
    <source>
        <dbReference type="Pfam" id="PF07589"/>
    </source>
</evidence>
<dbReference type="InterPro" id="IPR013424">
    <property type="entry name" value="Ice-binding_C"/>
</dbReference>
<protein>
    <recommendedName>
        <fullName evidence="2">Ice-binding protein C-terminal domain-containing protein</fullName>
    </recommendedName>
</protein>
<keyword evidence="4" id="KW-1185">Reference proteome</keyword>
<sequence>MGTNNGMVLALGAAMIVASGVSGTAAAATTLYGATVDFTIDSPLGLFGEASVAGDSLVFTPNAVGPSGPTDFYADGSSLYASQTVHITVTAHGGYALTGFDLSESGGYAVAGGTAWIAGDLKAIDIEGSTANQLTAAILGSTLVGTSGNWTAAASIGLPSSGWGGSDGVVNSVTLTLSNQLFAMGAAEIWKNGATVAAVTAPVPEADTYLMMLAGLGMVGLFARRRA</sequence>
<gene>
    <name evidence="3" type="ordered locus">Tbd_1804</name>
</gene>
<evidence type="ECO:0000313" key="3">
    <source>
        <dbReference type="EMBL" id="AAZ97757.1"/>
    </source>
</evidence>
<dbReference type="Pfam" id="PF07589">
    <property type="entry name" value="PEP-CTERM"/>
    <property type="match status" value="1"/>
</dbReference>
<dbReference type="Proteomes" id="UP000008291">
    <property type="component" value="Chromosome"/>
</dbReference>
<organism evidence="3 4">
    <name type="scientific">Thiobacillus denitrificans (strain ATCC 25259 / T1)</name>
    <dbReference type="NCBI Taxonomy" id="292415"/>
    <lineage>
        <taxon>Bacteria</taxon>
        <taxon>Pseudomonadati</taxon>
        <taxon>Pseudomonadota</taxon>
        <taxon>Betaproteobacteria</taxon>
        <taxon>Nitrosomonadales</taxon>
        <taxon>Thiobacillaceae</taxon>
        <taxon>Thiobacillus</taxon>
    </lineage>
</organism>
<feature type="signal peptide" evidence="1">
    <location>
        <begin position="1"/>
        <end position="27"/>
    </location>
</feature>
<dbReference type="KEGG" id="tbd:Tbd_1804"/>
<feature type="chain" id="PRO_5004228810" description="Ice-binding protein C-terminal domain-containing protein" evidence="1">
    <location>
        <begin position="28"/>
        <end position="227"/>
    </location>
</feature>
<feature type="domain" description="Ice-binding protein C-terminal" evidence="2">
    <location>
        <begin position="202"/>
        <end position="226"/>
    </location>
</feature>
<dbReference type="STRING" id="292415.Tbd_1804"/>
<name>Q3SHX6_THIDA</name>
<accession>Q3SHX6</accession>
<reference evidence="3 4" key="1">
    <citation type="journal article" date="2006" name="J. Bacteriol.">
        <title>The genome sequence of the obligately chemolithoautotrophic, facultatively anaerobic bacterium Thiobacillus denitrificans.</title>
        <authorList>
            <person name="Beller H.R."/>
            <person name="Chain P.S."/>
            <person name="Letain T.E."/>
            <person name="Chakicherla A."/>
            <person name="Larimer F.W."/>
            <person name="Richardson P.M."/>
            <person name="Coleman M.A."/>
            <person name="Wood A.P."/>
            <person name="Kelly D.P."/>
        </authorList>
    </citation>
    <scope>NUCLEOTIDE SEQUENCE [LARGE SCALE GENOMIC DNA]</scope>
    <source>
        <strain evidence="3 4">ATCC 25259</strain>
    </source>
</reference>
<evidence type="ECO:0000256" key="1">
    <source>
        <dbReference type="SAM" id="SignalP"/>
    </source>
</evidence>
<dbReference type="EMBL" id="CP000116">
    <property type="protein sequence ID" value="AAZ97757.1"/>
    <property type="molecule type" value="Genomic_DNA"/>
</dbReference>
<dbReference type="RefSeq" id="WP_011312316.1">
    <property type="nucleotide sequence ID" value="NC_007404.1"/>
</dbReference>
<keyword evidence="1" id="KW-0732">Signal</keyword>
<dbReference type="AlphaFoldDB" id="Q3SHX6"/>
<dbReference type="HOGENOM" id="CLU_1189471_0_0_4"/>
<proteinExistence type="predicted"/>